<comment type="caution">
    <text evidence="1">The sequence shown here is derived from an EMBL/GenBank/DDBJ whole genome shotgun (WGS) entry which is preliminary data.</text>
</comment>
<gene>
    <name evidence="1" type="ORF">GCM10023350_13420</name>
</gene>
<evidence type="ECO:0008006" key="3">
    <source>
        <dbReference type="Google" id="ProtNLM"/>
    </source>
</evidence>
<accession>A0ABP8YM92</accession>
<reference evidence="2" key="1">
    <citation type="journal article" date="2019" name="Int. J. Syst. Evol. Microbiol.">
        <title>The Global Catalogue of Microorganisms (GCM) 10K type strain sequencing project: providing services to taxonomists for standard genome sequencing and annotation.</title>
        <authorList>
            <consortium name="The Broad Institute Genomics Platform"/>
            <consortium name="The Broad Institute Genome Sequencing Center for Infectious Disease"/>
            <person name="Wu L."/>
            <person name="Ma J."/>
        </authorList>
    </citation>
    <scope>NUCLEOTIDE SEQUENCE [LARGE SCALE GENOMIC DNA]</scope>
    <source>
        <strain evidence="2">JCM 18532</strain>
    </source>
</reference>
<dbReference type="Proteomes" id="UP001499882">
    <property type="component" value="Unassembled WGS sequence"/>
</dbReference>
<name>A0ABP8YM92_9ACTN</name>
<dbReference type="InterPro" id="IPR009200">
    <property type="entry name" value="DUF1269_membrane"/>
</dbReference>
<protein>
    <recommendedName>
        <fullName evidence="3">DUF58 domain-containing protein</fullName>
    </recommendedName>
</protein>
<dbReference type="EMBL" id="BAABKN010000009">
    <property type="protein sequence ID" value="GAA4731378.1"/>
    <property type="molecule type" value="Genomic_DNA"/>
</dbReference>
<organism evidence="1 2">
    <name type="scientific">Nocardioides endophyticus</name>
    <dbReference type="NCBI Taxonomy" id="1353775"/>
    <lineage>
        <taxon>Bacteria</taxon>
        <taxon>Bacillati</taxon>
        <taxon>Actinomycetota</taxon>
        <taxon>Actinomycetes</taxon>
        <taxon>Propionibacteriales</taxon>
        <taxon>Nocardioidaceae</taxon>
        <taxon>Nocardioides</taxon>
    </lineage>
</organism>
<dbReference type="Pfam" id="PF06897">
    <property type="entry name" value="DUF1269"/>
    <property type="match status" value="1"/>
</dbReference>
<evidence type="ECO:0000313" key="1">
    <source>
        <dbReference type="EMBL" id="GAA4731378.1"/>
    </source>
</evidence>
<proteinExistence type="predicted"/>
<sequence>MTTVPDRERPPQRFLATPALSVWVYDSAMGAAAGEIRLKSLRQRGALQVHDAITVSWMPGVHQPRIGHFRRETSAAAARSSVLGGLVSLIFLDPAAETDVGAGIAALAQRLRGTGIDLDFLVEIKARIHSETSALLVLSSDADLDEVRPVIERGLVRGDVTLMHVLLPGDAPELLRATVRDLRGRHDGSG</sequence>
<keyword evidence="2" id="KW-1185">Reference proteome</keyword>
<evidence type="ECO:0000313" key="2">
    <source>
        <dbReference type="Proteomes" id="UP001499882"/>
    </source>
</evidence>